<dbReference type="EMBL" id="VDCV01000003">
    <property type="protein sequence ID" value="KAB5564648.1"/>
    <property type="molecule type" value="Genomic_DNA"/>
</dbReference>
<gene>
    <name evidence="7" type="ORF">DKX38_004702</name>
</gene>
<evidence type="ECO:0000256" key="5">
    <source>
        <dbReference type="SAM" id="MobiDB-lite"/>
    </source>
</evidence>
<evidence type="ECO:0000256" key="1">
    <source>
        <dbReference type="ARBA" id="ARBA00004123"/>
    </source>
</evidence>
<dbReference type="Pfam" id="PF14215">
    <property type="entry name" value="bHLH-MYC_N"/>
    <property type="match status" value="2"/>
</dbReference>
<keyword evidence="8" id="KW-1185">Reference proteome</keyword>
<keyword evidence="3" id="KW-0804">Transcription</keyword>
<evidence type="ECO:0000313" key="8">
    <source>
        <dbReference type="Proteomes" id="UP000326939"/>
    </source>
</evidence>
<dbReference type="AlphaFoldDB" id="A0A5N5NC79"/>
<reference evidence="8" key="1">
    <citation type="journal article" date="2019" name="Gigascience">
        <title>De novo genome assembly of the endangered Acer yangbiense, a plant species with extremely small populations endemic to Yunnan Province, China.</title>
        <authorList>
            <person name="Yang J."/>
            <person name="Wariss H.M."/>
            <person name="Tao L."/>
            <person name="Zhang R."/>
            <person name="Yun Q."/>
            <person name="Hollingsworth P."/>
            <person name="Dao Z."/>
            <person name="Luo G."/>
            <person name="Guo H."/>
            <person name="Ma Y."/>
            <person name="Sun W."/>
        </authorList>
    </citation>
    <scope>NUCLEOTIDE SEQUENCE [LARGE SCALE GENOMIC DNA]</scope>
    <source>
        <strain evidence="8">cv. br00</strain>
    </source>
</reference>
<dbReference type="GO" id="GO:0046983">
    <property type="term" value="F:protein dimerization activity"/>
    <property type="evidence" value="ECO:0007669"/>
    <property type="project" value="InterPro"/>
</dbReference>
<protein>
    <recommendedName>
        <fullName evidence="6">BHLH domain-containing protein</fullName>
    </recommendedName>
</protein>
<keyword evidence="2" id="KW-0805">Transcription regulation</keyword>
<comment type="subcellular location">
    <subcellularLocation>
        <location evidence="1">Nucleus</location>
    </subcellularLocation>
</comment>
<dbReference type="PROSITE" id="PS50888">
    <property type="entry name" value="BHLH"/>
    <property type="match status" value="1"/>
</dbReference>
<feature type="region of interest" description="Disordered" evidence="5">
    <location>
        <begin position="587"/>
        <end position="624"/>
    </location>
</feature>
<dbReference type="PANTHER" id="PTHR46196:SF2">
    <property type="entry name" value="TRANSCRIPTION FACTOR BHLH157"/>
    <property type="match status" value="1"/>
</dbReference>
<dbReference type="Proteomes" id="UP000326939">
    <property type="component" value="Chromosome 3"/>
</dbReference>
<keyword evidence="4" id="KW-0539">Nucleus</keyword>
<evidence type="ECO:0000256" key="4">
    <source>
        <dbReference type="ARBA" id="ARBA00023242"/>
    </source>
</evidence>
<feature type="domain" description="BHLH" evidence="6">
    <location>
        <begin position="608"/>
        <end position="657"/>
    </location>
</feature>
<feature type="compositionally biased region" description="Basic and acidic residues" evidence="5">
    <location>
        <begin position="609"/>
        <end position="624"/>
    </location>
</feature>
<sequence length="827" mass="91033">MGSVLKEKLKSLCCSNGWSYGVFWCFDQRNSMLLTMEDAYYEEEMGIVVNNMLSEAHILGEGIVGQAASTGKHQWIFSDAVGGGWDSAASIGGQDIFQDDSEIHRQFSSGIKTIAVISVESQGLVQFGSTQKILESEEFLGQTKRLFGRMENIDGLTSKADSPSSLNCESYDLNEWFDSFCNGNITPMLGGNCNELMEIAYSSMNFTQPSAIASVAEQDRMIPLCPDSSNPTNQLKTTEAQMILSSNHKTQSQQLSSQSPTMNKTTALTPCTSTWSNAVSNLTSSELKFGFERVVQDSPTVFSTERSMSKLHSAPSIDVTEGELSERETSQNRFPVEFKPDDFTTDVSKSCVIDNILEWFAPSPDHGLSGMAPMMNGSLSQSGGVTPASSGLSGDFLVDIPLKQPATLVQSSVTETYFSKRKEKCVSITGIENDLFEGLGLEVEGGQARHCWGDIMMPVASSGHMTASTGISECISELDVDSKVAPRKGLFSELGLQELLQSVSSSNYATKSSSDDQLSNAKRRRVENSSVNGTQLKLENASCPISSRMMQPAYNFDKTKTLLSKREMFPKSQTVLWIDDSYSVNTGSSGLTKSKKPEDPAQATKKRARPGESTRPRPKDRQQIQDRIKELKQIIPDGAKCSIDALLDRTIKHMLFLQSVTKYAEKLKQADEPKLIGEHNRQFPKDNRNNSGGATWALEVADQSMVCPIIVEDLSQPGLMLIELLCEDRGFFLEIADVIKGFGLNILNGLMESRQDKIWARFIVEANMQITRVEVFWSLLQLLERTGASVMDSTNQSSNAMHGRTPELNSYQFPALSCPVSLTEKIQ</sequence>
<dbReference type="GO" id="GO:0003700">
    <property type="term" value="F:DNA-binding transcription factor activity"/>
    <property type="evidence" value="ECO:0007669"/>
    <property type="project" value="InterPro"/>
</dbReference>
<feature type="region of interest" description="Disordered" evidence="5">
    <location>
        <begin position="507"/>
        <end position="535"/>
    </location>
</feature>
<feature type="compositionally biased region" description="Polar residues" evidence="5">
    <location>
        <begin position="507"/>
        <end position="520"/>
    </location>
</feature>
<organism evidence="7 8">
    <name type="scientific">Salix brachista</name>
    <dbReference type="NCBI Taxonomy" id="2182728"/>
    <lineage>
        <taxon>Eukaryota</taxon>
        <taxon>Viridiplantae</taxon>
        <taxon>Streptophyta</taxon>
        <taxon>Embryophyta</taxon>
        <taxon>Tracheophyta</taxon>
        <taxon>Spermatophyta</taxon>
        <taxon>Magnoliopsida</taxon>
        <taxon>eudicotyledons</taxon>
        <taxon>Gunneridae</taxon>
        <taxon>Pentapetalae</taxon>
        <taxon>rosids</taxon>
        <taxon>fabids</taxon>
        <taxon>Malpighiales</taxon>
        <taxon>Salicaceae</taxon>
        <taxon>Saliceae</taxon>
        <taxon>Salix</taxon>
    </lineage>
</organism>
<dbReference type="InterPro" id="IPR025610">
    <property type="entry name" value="MYC/MYB_N"/>
</dbReference>
<dbReference type="InterPro" id="IPR011598">
    <property type="entry name" value="bHLH_dom"/>
</dbReference>
<comment type="caution">
    <text evidence="7">The sequence shown here is derived from an EMBL/GenBank/DDBJ whole genome shotgun (WGS) entry which is preliminary data.</text>
</comment>
<evidence type="ECO:0000313" key="7">
    <source>
        <dbReference type="EMBL" id="KAB5564648.1"/>
    </source>
</evidence>
<evidence type="ECO:0000256" key="2">
    <source>
        <dbReference type="ARBA" id="ARBA00023015"/>
    </source>
</evidence>
<proteinExistence type="predicted"/>
<dbReference type="PANTHER" id="PTHR46196">
    <property type="entry name" value="TRANSCRIPTION FACTOR BHLH155-LIKE ISOFORM X1-RELATED"/>
    <property type="match status" value="1"/>
</dbReference>
<dbReference type="InterPro" id="IPR043561">
    <property type="entry name" value="LHW-like"/>
</dbReference>
<dbReference type="Pfam" id="PF23176">
    <property type="entry name" value="bHLH_LHW"/>
    <property type="match status" value="1"/>
</dbReference>
<accession>A0A5N5NC79</accession>
<dbReference type="GO" id="GO:0005634">
    <property type="term" value="C:nucleus"/>
    <property type="evidence" value="ECO:0007669"/>
    <property type="project" value="UniProtKB-SubCell"/>
</dbReference>
<name>A0A5N5NC79_9ROSI</name>
<evidence type="ECO:0000256" key="3">
    <source>
        <dbReference type="ARBA" id="ARBA00023163"/>
    </source>
</evidence>
<evidence type="ECO:0000259" key="6">
    <source>
        <dbReference type="PROSITE" id="PS50888"/>
    </source>
</evidence>